<evidence type="ECO:0000313" key="3">
    <source>
        <dbReference type="Proteomes" id="UP000886865"/>
    </source>
</evidence>
<feature type="transmembrane region" description="Helical" evidence="1">
    <location>
        <begin position="71"/>
        <end position="91"/>
    </location>
</feature>
<evidence type="ECO:0000313" key="2">
    <source>
        <dbReference type="EMBL" id="HIS73821.1"/>
    </source>
</evidence>
<keyword evidence="1" id="KW-1133">Transmembrane helix</keyword>
<protein>
    <submittedName>
        <fullName evidence="2">Uncharacterized protein</fullName>
    </submittedName>
</protein>
<feature type="transmembrane region" description="Helical" evidence="1">
    <location>
        <begin position="7"/>
        <end position="31"/>
    </location>
</feature>
<dbReference type="Proteomes" id="UP000886865">
    <property type="component" value="Unassembled WGS sequence"/>
</dbReference>
<comment type="caution">
    <text evidence="2">The sequence shown here is derived from an EMBL/GenBank/DDBJ whole genome shotgun (WGS) entry which is preliminary data.</text>
</comment>
<keyword evidence="1" id="KW-0812">Transmembrane</keyword>
<keyword evidence="1" id="KW-0472">Membrane</keyword>
<accession>A0A9D1JX99</accession>
<reference evidence="2" key="2">
    <citation type="journal article" date="2021" name="PeerJ">
        <title>Extensive microbial diversity within the chicken gut microbiome revealed by metagenomics and culture.</title>
        <authorList>
            <person name="Gilroy R."/>
            <person name="Ravi A."/>
            <person name="Getino M."/>
            <person name="Pursley I."/>
            <person name="Horton D.L."/>
            <person name="Alikhan N.F."/>
            <person name="Baker D."/>
            <person name="Gharbi K."/>
            <person name="Hall N."/>
            <person name="Watson M."/>
            <person name="Adriaenssens E.M."/>
            <person name="Foster-Nyarko E."/>
            <person name="Jarju S."/>
            <person name="Secka A."/>
            <person name="Antonio M."/>
            <person name="Oren A."/>
            <person name="Chaudhuri R.R."/>
            <person name="La Ragione R."/>
            <person name="Hildebrand F."/>
            <person name="Pallen M.J."/>
        </authorList>
    </citation>
    <scope>NUCLEOTIDE SEQUENCE</scope>
    <source>
        <strain evidence="2">CHK152-2871</strain>
    </source>
</reference>
<sequence>MKKIYVSVYNFFIILKVFCPIISFLYALLWFTSFLKLSFYQTLSIPFEPFAQIIKTLHPLNIEFQGNLVDMSYIAASGLFIVFHYIFGFFAQRVIDLYNFDEMLAIRKKNKEVKKINIAIKKEYEQEVERFSRFALLFNLDLKPTYNLNISRKGEFDILKKEFYTHIVKNVSSKYKNAKGIMSDKLFLVCDDFDSFDDFIMRLIGEIKTLKKENSKKDIITEFSVSIDAIKSCSNVFSTMEFLEKVDSFNYKNKLVVTSAFKIKYEQKTNTKFKLTPLGISRFFEDPDDYTDFELFGLKFKRVD</sequence>
<gene>
    <name evidence="2" type="ORF">IAA86_02235</name>
</gene>
<reference evidence="2" key="1">
    <citation type="submission" date="2020-10" db="EMBL/GenBank/DDBJ databases">
        <authorList>
            <person name="Gilroy R."/>
        </authorList>
    </citation>
    <scope>NUCLEOTIDE SEQUENCE</scope>
    <source>
        <strain evidence="2">CHK152-2871</strain>
    </source>
</reference>
<organism evidence="2 3">
    <name type="scientific">Candidatus Galligastranaerophilus intestinavium</name>
    <dbReference type="NCBI Taxonomy" id="2840836"/>
    <lineage>
        <taxon>Bacteria</taxon>
        <taxon>Candidatus Galligastranaerophilus</taxon>
    </lineage>
</organism>
<name>A0A9D1JX99_9BACT</name>
<evidence type="ECO:0000256" key="1">
    <source>
        <dbReference type="SAM" id="Phobius"/>
    </source>
</evidence>
<dbReference type="EMBL" id="DVJQ01000020">
    <property type="protein sequence ID" value="HIS73821.1"/>
    <property type="molecule type" value="Genomic_DNA"/>
</dbReference>
<dbReference type="AlphaFoldDB" id="A0A9D1JX99"/>
<proteinExistence type="predicted"/>